<dbReference type="PROSITE" id="PS00138">
    <property type="entry name" value="SUBTILASE_SER"/>
    <property type="match status" value="1"/>
</dbReference>
<evidence type="ECO:0000256" key="7">
    <source>
        <dbReference type="SAM" id="SignalP"/>
    </source>
</evidence>
<protein>
    <submittedName>
        <fullName evidence="10">Uncharacterized protein</fullName>
    </submittedName>
</protein>
<dbReference type="Pfam" id="PF00082">
    <property type="entry name" value="Peptidase_S8"/>
    <property type="match status" value="1"/>
</dbReference>
<dbReference type="InterPro" id="IPR013783">
    <property type="entry name" value="Ig-like_fold"/>
</dbReference>
<evidence type="ECO:0000256" key="2">
    <source>
        <dbReference type="ARBA" id="ARBA00022670"/>
    </source>
</evidence>
<keyword evidence="2" id="KW-0645">Protease</keyword>
<dbReference type="PANTHER" id="PTHR43399:SF4">
    <property type="entry name" value="CELL WALL-ASSOCIATED PROTEASE"/>
    <property type="match status" value="1"/>
</dbReference>
<evidence type="ECO:0000259" key="8">
    <source>
        <dbReference type="Pfam" id="PF00082"/>
    </source>
</evidence>
<dbReference type="SUPFAM" id="SSF52743">
    <property type="entry name" value="Subtilisin-like"/>
    <property type="match status" value="1"/>
</dbReference>
<dbReference type="InterPro" id="IPR015500">
    <property type="entry name" value="Peptidase_S8_subtilisin-rel"/>
</dbReference>
<dbReference type="InterPro" id="IPR036852">
    <property type="entry name" value="Peptidase_S8/S53_dom_sf"/>
</dbReference>
<comment type="similarity">
    <text evidence="1 5">Belongs to the peptidase S8 family.</text>
</comment>
<evidence type="ECO:0000313" key="10">
    <source>
        <dbReference type="EMBL" id="BDC98270.1"/>
    </source>
</evidence>
<dbReference type="Pfam" id="PF18962">
    <property type="entry name" value="Por_Secre_tail"/>
    <property type="match status" value="1"/>
</dbReference>
<sequence length="1138" mass="121474">MKKLILSISLYFAVLTVALAQGNLRQMQSDFGTAYQQNFEAAKEIASQRGLPTKITLRDGRPAFLNGIENGQLIYITNYNKEAAITTGAVKIGAGGTMKLELEGEGMKVGVVEIGDPQYTHIELAGRISRYGNSSSSNDRSTRDHATHVAGTVAAEGINSSAKGMAPKAEVVSMTAAGDLKKMAEQAELGLLLSNHSYGSVRGWSGDTWYGDESVSLEADYLFGFYNSRARDIDKLAFSAPNYLIVWAAGNDRGEGPSSGSVRPEVQTRADGPYDCLPPETTAKNTLTVGAVKEVLNYNDFNSVEMSDFSSWGPTDDGRIKPDVVANGVNVLSPVAVNSSFELSDSTYATQQGTSMAAPNATGSLLLIQELYALENKGAYMRAATLKGLAIHTTRQAGAAEGPTYSHGYGLLAVDRAAHLVQNTHLSSYQIKEGRLEQGATVTYQLESDGNNPVLATLAWTDPAGTSPEKMLNPRTPVLVNNLDVTVKSPSGSTVFAWSLDPETPSRKASRTAKNNVDNNEKIEILNPEAGTYTVEVSHQGDLLDGAGQDYSLIMSSGALEEQRTVLYWVKGDGEWSDGDHWSDRSGGDAINTIPDENTDVVIDQKSGTPTVLLNGSPTARSLTIEAGTLNMDTDLLLTGALILKGDGAITNSGTIDLTASAGTLINLNVENEIEEASLNLRGFDQSVWNIKGKLTAKSLLLGGGRFNMNDIEAQTLEVTSQSTETEMRAEGSWSISNRLALGGVEDADLSGVEVNFSNASDQSASLALGGAQLGTVSSSVPLTLIGTASGNGQIGVFDAQDDLTIEGEVSIDDLQLTAGTMLAIGASSTLTVTENMTATGASDQLISLVGEGNDALIYSDARRFCMDYLQIDDLDVAGNAVFAIGKNSQLNSGSGWIEKDCDELIFAEMDVDYACAEGVAKLTSMSSGAVSKTVWTISKDDYSETVEGQSVDFVFPEMGEYDVTLSISNENGERDTFTEKVWVVENDIVEKPLIRTSGYYITQTVGSQYDWFIDGQLIPDYNEGFFQPEGDINDIQLYVVDDGCRVKLGYEVALSADDLSEVKLYPNPAHSTATVALPANATGVSIILSDISGRKIQEINGLAERYHQINLAGFPAGVYLVEVKTANASKVIRLLKN</sequence>
<dbReference type="InterPro" id="IPR000209">
    <property type="entry name" value="Peptidase_S8/S53_dom"/>
</dbReference>
<dbReference type="Proteomes" id="UP001354989">
    <property type="component" value="Chromosome"/>
</dbReference>
<evidence type="ECO:0000313" key="11">
    <source>
        <dbReference type="Proteomes" id="UP001354989"/>
    </source>
</evidence>
<accession>A0ABM7VBG1</accession>
<keyword evidence="4" id="KW-0720">Serine protease</keyword>
<evidence type="ECO:0000256" key="4">
    <source>
        <dbReference type="ARBA" id="ARBA00022825"/>
    </source>
</evidence>
<dbReference type="NCBIfam" id="TIGR04183">
    <property type="entry name" value="Por_Secre_tail"/>
    <property type="match status" value="1"/>
</dbReference>
<feature type="domain" description="Peptidase S8/S53" evidence="8">
    <location>
        <begin position="104"/>
        <end position="410"/>
    </location>
</feature>
<feature type="region of interest" description="Disordered" evidence="6">
    <location>
        <begin position="253"/>
        <end position="276"/>
    </location>
</feature>
<dbReference type="SUPFAM" id="SSF49785">
    <property type="entry name" value="Galactose-binding domain-like"/>
    <property type="match status" value="1"/>
</dbReference>
<dbReference type="Gene3D" id="3.40.50.200">
    <property type="entry name" value="Peptidase S8/S53 domain"/>
    <property type="match status" value="1"/>
</dbReference>
<evidence type="ECO:0000256" key="5">
    <source>
        <dbReference type="PROSITE-ProRule" id="PRU01240"/>
    </source>
</evidence>
<dbReference type="PANTHER" id="PTHR43399">
    <property type="entry name" value="SUBTILISIN-RELATED"/>
    <property type="match status" value="1"/>
</dbReference>
<keyword evidence="3" id="KW-0378">Hydrolase</keyword>
<dbReference type="InterPro" id="IPR034058">
    <property type="entry name" value="TagA/B/C/D_pept_dom"/>
</dbReference>
<dbReference type="InterPro" id="IPR026444">
    <property type="entry name" value="Secre_tail"/>
</dbReference>
<feature type="domain" description="Secretion system C-terminal sorting" evidence="9">
    <location>
        <begin position="1065"/>
        <end position="1132"/>
    </location>
</feature>
<dbReference type="SUPFAM" id="SSF49299">
    <property type="entry name" value="PKD domain"/>
    <property type="match status" value="1"/>
</dbReference>
<comment type="caution">
    <text evidence="5">Lacks conserved residue(s) required for the propagation of feature annotation.</text>
</comment>
<evidence type="ECO:0000256" key="1">
    <source>
        <dbReference type="ARBA" id="ARBA00011073"/>
    </source>
</evidence>
<evidence type="ECO:0000259" key="9">
    <source>
        <dbReference type="Pfam" id="PF18962"/>
    </source>
</evidence>
<dbReference type="RefSeq" id="WP_338397581.1">
    <property type="nucleotide sequence ID" value="NZ_AP025292.1"/>
</dbReference>
<dbReference type="InterPro" id="IPR008979">
    <property type="entry name" value="Galactose-bd-like_sf"/>
</dbReference>
<evidence type="ECO:0000256" key="3">
    <source>
        <dbReference type="ARBA" id="ARBA00022801"/>
    </source>
</evidence>
<dbReference type="CDD" id="cd04842">
    <property type="entry name" value="Peptidases_S8_Kp43_protease"/>
    <property type="match status" value="1"/>
</dbReference>
<keyword evidence="7" id="KW-0732">Signal</keyword>
<keyword evidence="11" id="KW-1185">Reference proteome</keyword>
<dbReference type="InterPro" id="IPR023828">
    <property type="entry name" value="Peptidase_S8_Ser-AS"/>
</dbReference>
<proteinExistence type="inferred from homology"/>
<feature type="signal peptide" evidence="7">
    <location>
        <begin position="1"/>
        <end position="20"/>
    </location>
</feature>
<evidence type="ECO:0000256" key="6">
    <source>
        <dbReference type="SAM" id="MobiDB-lite"/>
    </source>
</evidence>
<dbReference type="InterPro" id="IPR035986">
    <property type="entry name" value="PKD_dom_sf"/>
</dbReference>
<gene>
    <name evidence="10" type="ORF">PEPS_05510</name>
</gene>
<dbReference type="PRINTS" id="PR00723">
    <property type="entry name" value="SUBTILISIN"/>
</dbReference>
<dbReference type="InterPro" id="IPR051048">
    <property type="entry name" value="Peptidase_S8/S53_subtilisin"/>
</dbReference>
<feature type="chain" id="PRO_5046608259" evidence="7">
    <location>
        <begin position="21"/>
        <end position="1138"/>
    </location>
</feature>
<reference evidence="10 11" key="1">
    <citation type="submission" date="2021-12" db="EMBL/GenBank/DDBJ databases">
        <title>Genome sequencing of bacteria with rrn-lacking chromosome and rrn-plasmid.</title>
        <authorList>
            <person name="Anda M."/>
            <person name="Iwasaki W."/>
        </authorList>
    </citation>
    <scope>NUCLEOTIDE SEQUENCE [LARGE SCALE GENOMIC DNA]</scope>
    <source>
        <strain evidence="10 11">NBRC 101262</strain>
    </source>
</reference>
<name>A0ABM7VBG1_9BACT</name>
<organism evidence="10 11">
    <name type="scientific">Persicobacter psychrovividus</name>
    <dbReference type="NCBI Taxonomy" id="387638"/>
    <lineage>
        <taxon>Bacteria</taxon>
        <taxon>Pseudomonadati</taxon>
        <taxon>Bacteroidota</taxon>
        <taxon>Cytophagia</taxon>
        <taxon>Cytophagales</taxon>
        <taxon>Persicobacteraceae</taxon>
        <taxon>Persicobacter</taxon>
    </lineage>
</organism>
<dbReference type="PROSITE" id="PS51892">
    <property type="entry name" value="SUBTILASE"/>
    <property type="match status" value="1"/>
</dbReference>
<dbReference type="Gene3D" id="2.60.120.380">
    <property type="match status" value="1"/>
</dbReference>
<dbReference type="Gene3D" id="2.60.40.10">
    <property type="entry name" value="Immunoglobulins"/>
    <property type="match status" value="1"/>
</dbReference>
<dbReference type="EMBL" id="AP025292">
    <property type="protein sequence ID" value="BDC98270.1"/>
    <property type="molecule type" value="Genomic_DNA"/>
</dbReference>